<reference evidence="4" key="2">
    <citation type="submission" date="2025-09" db="UniProtKB">
        <authorList>
            <consortium name="Ensembl"/>
        </authorList>
    </citation>
    <scope>IDENTIFICATION</scope>
</reference>
<dbReference type="Proteomes" id="UP000694388">
    <property type="component" value="Unplaced"/>
</dbReference>
<evidence type="ECO:0000313" key="4">
    <source>
        <dbReference type="Ensembl" id="ENSEBUP00000008271.1"/>
    </source>
</evidence>
<evidence type="ECO:0000313" key="5">
    <source>
        <dbReference type="Proteomes" id="UP000694388"/>
    </source>
</evidence>
<organism evidence="4 5">
    <name type="scientific">Eptatretus burgeri</name>
    <name type="common">Inshore hagfish</name>
    <dbReference type="NCBI Taxonomy" id="7764"/>
    <lineage>
        <taxon>Eukaryota</taxon>
        <taxon>Metazoa</taxon>
        <taxon>Chordata</taxon>
        <taxon>Craniata</taxon>
        <taxon>Vertebrata</taxon>
        <taxon>Cyclostomata</taxon>
        <taxon>Myxini</taxon>
        <taxon>Myxiniformes</taxon>
        <taxon>Myxinidae</taxon>
        <taxon>Eptatretinae</taxon>
        <taxon>Eptatretus</taxon>
    </lineage>
</organism>
<dbReference type="GO" id="GO:0005524">
    <property type="term" value="F:ATP binding"/>
    <property type="evidence" value="ECO:0007669"/>
    <property type="project" value="UniProtKB-KW"/>
</dbReference>
<proteinExistence type="predicted"/>
<keyword evidence="5" id="KW-1185">Reference proteome</keyword>
<dbReference type="AlphaFoldDB" id="A0A8C4Q0R7"/>
<dbReference type="Ensembl" id="ENSEBUT00000008768.1">
    <property type="protein sequence ID" value="ENSEBUP00000008271.1"/>
    <property type="gene ID" value="ENSEBUG00000005355.1"/>
</dbReference>
<dbReference type="GO" id="GO:0097527">
    <property type="term" value="P:necroptotic signaling pathway"/>
    <property type="evidence" value="ECO:0007669"/>
    <property type="project" value="TreeGrafter"/>
</dbReference>
<feature type="domain" description="Protein kinase" evidence="3">
    <location>
        <begin position="204"/>
        <end position="469"/>
    </location>
</feature>
<dbReference type="InterPro" id="IPR059179">
    <property type="entry name" value="MLKL-like_MCAfunc"/>
</dbReference>
<keyword evidence="1" id="KW-0547">Nucleotide-binding</keyword>
<dbReference type="SUPFAM" id="SSF56112">
    <property type="entry name" value="Protein kinase-like (PK-like)"/>
    <property type="match status" value="1"/>
</dbReference>
<protein>
    <recommendedName>
        <fullName evidence="3">Protein kinase domain-containing protein</fullName>
    </recommendedName>
</protein>
<dbReference type="Gene3D" id="1.20.930.20">
    <property type="entry name" value="Adaptor protein Cbl, N-terminal domain"/>
    <property type="match status" value="2"/>
</dbReference>
<dbReference type="PROSITE" id="PS50011">
    <property type="entry name" value="PROTEIN_KINASE_DOM"/>
    <property type="match status" value="1"/>
</dbReference>
<dbReference type="PANTHER" id="PTHR44329">
    <property type="entry name" value="SERINE/THREONINE-PROTEIN KINASE TNNI3K-RELATED"/>
    <property type="match status" value="1"/>
</dbReference>
<reference evidence="4" key="1">
    <citation type="submission" date="2025-08" db="UniProtKB">
        <authorList>
            <consortium name="Ensembl"/>
        </authorList>
    </citation>
    <scope>IDENTIFICATION</scope>
</reference>
<dbReference type="GO" id="GO:0004672">
    <property type="term" value="F:protein kinase activity"/>
    <property type="evidence" value="ECO:0007669"/>
    <property type="project" value="InterPro"/>
</dbReference>
<evidence type="ECO:0000259" key="3">
    <source>
        <dbReference type="PROSITE" id="PS50011"/>
    </source>
</evidence>
<sequence>MEYLVPVTEVVGKLCPAVIALYKLFKCVRHNKKQCQSLWESVKRIDGLLQKQKDYSNKQSDVVVEFNELAFKIEKYINKLENSPALKSLFHSINAKDRFEQFYRELETIVQALTLQAVISPKKSEEEEEEECIEKRCMKKRQEDFTADVIDSIMEVISSDIKGDMQEKLKTHLHKIFWKMDAFGRENHPINELKKIDLSFIERRKEERMANPQKNFKIYKGTFCAFPVLIKRFTAPEFNSNLEHNEKLAMKEARHLRQFDHPNIIRLYGIIMEKQEKDSFCGIVMEYCSKGSLSSLLQSSEVLSWNLRIQMAQEGASALFRLHSWSSPFVHKCVRSQSFLVNENNSLKLTDFEFARTFTSIQRKAVEDKHSTCLIYTAPENMDINEKCTVHSDIYSFGVVMWELATRKIPLAGKNDKEINQWISEGLKGDIPEDCPDELQNIINDAKDQQKLHRYEADEMYKKIIESFKEREMADMPVDCPKGFQDLIKQAQENKALDRPSAKGCLGNVLSPSLKLLYEMIKCTRHNKNQYKDLWNRMARIDGILKGKKTDPKLQVFKDFDALVIDITTYIEKFNGYSSIQSFCHSVSARERFEKFDRDMNQIVQDLSLQFSGTQANSCIEDQSMKKQQKDFTADIIESIMGGCFCIHTVV</sequence>
<dbReference type="GeneTree" id="ENSGT00390000016453"/>
<dbReference type="Gene3D" id="3.30.200.20">
    <property type="entry name" value="Phosphorylase Kinase, domain 1"/>
    <property type="match status" value="1"/>
</dbReference>
<dbReference type="InterPro" id="IPR000719">
    <property type="entry name" value="Prot_kinase_dom"/>
</dbReference>
<dbReference type="Gene3D" id="1.10.510.10">
    <property type="entry name" value="Transferase(Phosphotransferase) domain 1"/>
    <property type="match status" value="1"/>
</dbReference>
<dbReference type="GO" id="GO:0007166">
    <property type="term" value="P:cell surface receptor signaling pathway"/>
    <property type="evidence" value="ECO:0007669"/>
    <property type="project" value="InterPro"/>
</dbReference>
<evidence type="ECO:0000256" key="2">
    <source>
        <dbReference type="ARBA" id="ARBA00022840"/>
    </source>
</evidence>
<dbReference type="CDD" id="cd21037">
    <property type="entry name" value="MLKL_NTD"/>
    <property type="match status" value="2"/>
</dbReference>
<dbReference type="InterPro" id="IPR011009">
    <property type="entry name" value="Kinase-like_dom_sf"/>
</dbReference>
<dbReference type="InterPro" id="IPR001245">
    <property type="entry name" value="Ser-Thr/Tyr_kinase_cat_dom"/>
</dbReference>
<dbReference type="InterPro" id="IPR051681">
    <property type="entry name" value="Ser/Thr_Kinases-Pseudokinases"/>
</dbReference>
<accession>A0A8C4Q0R7</accession>
<keyword evidence="2" id="KW-0067">ATP-binding</keyword>
<name>A0A8C4Q0R7_EPTBU</name>
<dbReference type="Pfam" id="PF07714">
    <property type="entry name" value="PK_Tyr_Ser-Thr"/>
    <property type="match status" value="1"/>
</dbReference>
<dbReference type="InterPro" id="IPR036537">
    <property type="entry name" value="Adaptor_Cbl_N_dom_sf"/>
</dbReference>
<evidence type="ECO:0000256" key="1">
    <source>
        <dbReference type="ARBA" id="ARBA00022741"/>
    </source>
</evidence>
<dbReference type="PANTHER" id="PTHR44329:SF298">
    <property type="entry name" value="MIXED LINEAGE KINASE DOMAIN-LIKE PROTEIN"/>
    <property type="match status" value="1"/>
</dbReference>